<dbReference type="GO" id="GO:0005737">
    <property type="term" value="C:cytoplasm"/>
    <property type="evidence" value="ECO:0007669"/>
    <property type="project" value="TreeGrafter"/>
</dbReference>
<evidence type="ECO:0000256" key="1">
    <source>
        <dbReference type="SAM" id="MobiDB-lite"/>
    </source>
</evidence>
<feature type="compositionally biased region" description="Polar residues" evidence="1">
    <location>
        <begin position="83"/>
        <end position="93"/>
    </location>
</feature>
<dbReference type="Pfam" id="PF04468">
    <property type="entry name" value="PSP1"/>
    <property type="match status" value="1"/>
</dbReference>
<dbReference type="OrthoDB" id="243127at2759"/>
<evidence type="ECO:0000313" key="4">
    <source>
        <dbReference type="Proteomes" id="UP000076738"/>
    </source>
</evidence>
<dbReference type="InterPro" id="IPR047767">
    <property type="entry name" value="PSP1-like"/>
</dbReference>
<sequence>MQSSEDIERKPRFALDPALRRSSGPRATSQPARNELGGPVSPLQSPREPNPRNTGGSAIGNGVWGSPLRTEVHDPAWAPRSTPIRSASFSVSETHPHHDTAGRMTFPSTFEDEEEGAEEEGNGHASDHNPTPSGAFSRSRSQSMANEALRGHALALPLPGSSGLARNWGDRDLDNFAAFDFNGQSGMRRLSVSPVRRSRMSQDIDLSNMSPFVRDVSQILNDDPAPIREPWVTLGGPGNWREDNGGGSGTTSRRHSVSIVQPRRAVSGFVIPGDSDRVSADDDLHEREGNVIGLGSFGTGALRISDEDLISGLSSLNLHKPPSAVSRGSAPSQPSSLPTYPPYGAYGQSPTSPYTNDGAAGSFSASIGQTQSRSPARMYMGRAASFGSTSNDAYGTNGFAQAGQQVRETNGGGLLRDDTMGLVLPRSQVGMPIRSFHGTQHEASSDLYVPSSPVDYALPSMSSLYQPGLAGSLSGLPRIQTGTIPTNARSPNSPSTVAFSRPGHQSQYSHGSMQSHRNQNDPTSPTLSDLGKGVPLHAVPESDHLYIVEFKAGRTDIFYCPDRSLNIRTGDLVIVEADRGKDLGKIVNDSITLADVEFFLKQAADPTRPPQVAPAGTRDAYLYAALSGPLSSSSSGPPMSPTIPGAPKPIKEIMPKRIYSKAQPQETQLVRMFHCSEPPVTYCRLLVSKMHDEAKALQLCQNKVRQKRLPMQVVDAEFQWDRRKLTFYFTADKRIDFRELVRELFRLYKTRIWMACLGENIGE</sequence>
<dbReference type="EMBL" id="KV417271">
    <property type="protein sequence ID" value="KZO99670.1"/>
    <property type="molecule type" value="Genomic_DNA"/>
</dbReference>
<feature type="compositionally biased region" description="Basic and acidic residues" evidence="1">
    <location>
        <begin position="1"/>
        <end position="13"/>
    </location>
</feature>
<proteinExistence type="predicted"/>
<dbReference type="PANTHER" id="PTHR43830:SF3">
    <property type="entry name" value="PROTEIN PSP1"/>
    <property type="match status" value="1"/>
</dbReference>
<dbReference type="PROSITE" id="PS51411">
    <property type="entry name" value="PSP1_C"/>
    <property type="match status" value="1"/>
</dbReference>
<feature type="region of interest" description="Disordered" evidence="1">
    <location>
        <begin position="1"/>
        <end position="145"/>
    </location>
</feature>
<evidence type="ECO:0000313" key="3">
    <source>
        <dbReference type="EMBL" id="KZO99670.1"/>
    </source>
</evidence>
<feature type="region of interest" description="Disordered" evidence="1">
    <location>
        <begin position="232"/>
        <end position="256"/>
    </location>
</feature>
<dbReference type="AlphaFoldDB" id="A0A167QE41"/>
<evidence type="ECO:0000259" key="2">
    <source>
        <dbReference type="PROSITE" id="PS51411"/>
    </source>
</evidence>
<dbReference type="InterPro" id="IPR007557">
    <property type="entry name" value="PSP1_C"/>
</dbReference>
<feature type="compositionally biased region" description="Polar residues" evidence="1">
    <location>
        <begin position="329"/>
        <end position="338"/>
    </location>
</feature>
<feature type="compositionally biased region" description="Polar residues" evidence="1">
    <location>
        <begin position="128"/>
        <end position="145"/>
    </location>
</feature>
<protein>
    <submittedName>
        <fullName evidence="3">PSP1-domain-containing protein</fullName>
    </submittedName>
</protein>
<dbReference type="Proteomes" id="UP000076738">
    <property type="component" value="Unassembled WGS sequence"/>
</dbReference>
<feature type="compositionally biased region" description="Acidic residues" evidence="1">
    <location>
        <begin position="110"/>
        <end position="120"/>
    </location>
</feature>
<feature type="region of interest" description="Disordered" evidence="1">
    <location>
        <begin position="321"/>
        <end position="368"/>
    </location>
</feature>
<feature type="domain" description="PSP1 C-terminal" evidence="2">
    <location>
        <begin position="656"/>
        <end position="757"/>
    </location>
</feature>
<organism evidence="3 4">
    <name type="scientific">Calocera viscosa (strain TUFC12733)</name>
    <dbReference type="NCBI Taxonomy" id="1330018"/>
    <lineage>
        <taxon>Eukaryota</taxon>
        <taxon>Fungi</taxon>
        <taxon>Dikarya</taxon>
        <taxon>Basidiomycota</taxon>
        <taxon>Agaricomycotina</taxon>
        <taxon>Dacrymycetes</taxon>
        <taxon>Dacrymycetales</taxon>
        <taxon>Dacrymycetaceae</taxon>
        <taxon>Calocera</taxon>
    </lineage>
</organism>
<gene>
    <name evidence="3" type="ORF">CALVIDRAFT_356496</name>
</gene>
<name>A0A167QE41_CALVF</name>
<feature type="region of interest" description="Disordered" evidence="1">
    <location>
        <begin position="480"/>
        <end position="534"/>
    </location>
</feature>
<dbReference type="PANTHER" id="PTHR43830">
    <property type="entry name" value="PROTEIN PSP1"/>
    <property type="match status" value="1"/>
</dbReference>
<reference evidence="3 4" key="1">
    <citation type="journal article" date="2016" name="Mol. Biol. Evol.">
        <title>Comparative Genomics of Early-Diverging Mushroom-Forming Fungi Provides Insights into the Origins of Lignocellulose Decay Capabilities.</title>
        <authorList>
            <person name="Nagy L.G."/>
            <person name="Riley R."/>
            <person name="Tritt A."/>
            <person name="Adam C."/>
            <person name="Daum C."/>
            <person name="Floudas D."/>
            <person name="Sun H."/>
            <person name="Yadav J.S."/>
            <person name="Pangilinan J."/>
            <person name="Larsson K.H."/>
            <person name="Matsuura K."/>
            <person name="Barry K."/>
            <person name="Labutti K."/>
            <person name="Kuo R."/>
            <person name="Ohm R.A."/>
            <person name="Bhattacharya S.S."/>
            <person name="Shirouzu T."/>
            <person name="Yoshinaga Y."/>
            <person name="Martin F.M."/>
            <person name="Grigoriev I.V."/>
            <person name="Hibbett D.S."/>
        </authorList>
    </citation>
    <scope>NUCLEOTIDE SEQUENCE [LARGE SCALE GENOMIC DNA]</scope>
    <source>
        <strain evidence="3 4">TUFC12733</strain>
    </source>
</reference>
<keyword evidence="4" id="KW-1185">Reference proteome</keyword>
<accession>A0A167QE41</accession>
<feature type="compositionally biased region" description="Polar residues" evidence="1">
    <location>
        <begin position="480"/>
        <end position="527"/>
    </location>
</feature>